<sequence length="356" mass="39747">MKYAYSPLLRAPDRAIDVDMEKPAVVRMMKAMCRARQKELSPEWTRQRGVRQERTEYPGLDGEKIPLFVITPAEENAGGTEPGGGEPVGVRDGMRGGCPAMIYLHGGAFALPVQQSALELAAVYAKALRMPVFLPEYRLLPEYSGGTIWEDCLALWRWLDRDENAEKYALDRERMLLYGESAGGALAAGLTLWRRDQRKRLPAGVLLVYPVLDDRDGDTGQGKNGKEETGQGGQGGTGNRYASRTLYEEAAWSARSNASMWSVYLKGAREEQLKYLVPMRHPDVSGFPQTYIEPQEFDILRDEAVEFGRKLANAGTICRTNVISGSYHSFDADLESELVQRVLGERISEMRKMLGT</sequence>
<dbReference type="SUPFAM" id="SSF53474">
    <property type="entry name" value="alpha/beta-Hydrolases"/>
    <property type="match status" value="1"/>
</dbReference>
<organism evidence="4 5">
    <name type="scientific">Candidatus Pullilachnospira gallistercoris</name>
    <dbReference type="NCBI Taxonomy" id="2840911"/>
    <lineage>
        <taxon>Bacteria</taxon>
        <taxon>Bacillati</taxon>
        <taxon>Bacillota</taxon>
        <taxon>Clostridia</taxon>
        <taxon>Lachnospirales</taxon>
        <taxon>Lachnospiraceae</taxon>
        <taxon>Lachnospiraceae incertae sedis</taxon>
        <taxon>Candidatus Pullilachnospira</taxon>
    </lineage>
</organism>
<evidence type="ECO:0000313" key="5">
    <source>
        <dbReference type="Proteomes" id="UP000823912"/>
    </source>
</evidence>
<protein>
    <submittedName>
        <fullName evidence="4">Alpha/beta hydrolase</fullName>
    </submittedName>
</protein>
<feature type="domain" description="Alpha/beta hydrolase fold-3" evidence="3">
    <location>
        <begin position="101"/>
        <end position="330"/>
    </location>
</feature>
<dbReference type="Gene3D" id="3.40.50.1820">
    <property type="entry name" value="alpha/beta hydrolase"/>
    <property type="match status" value="1"/>
</dbReference>
<dbReference type="InterPro" id="IPR029058">
    <property type="entry name" value="AB_hydrolase_fold"/>
</dbReference>
<feature type="region of interest" description="Disordered" evidence="2">
    <location>
        <begin position="217"/>
        <end position="240"/>
    </location>
</feature>
<reference evidence="4" key="2">
    <citation type="journal article" date="2021" name="PeerJ">
        <title>Extensive microbial diversity within the chicken gut microbiome revealed by metagenomics and culture.</title>
        <authorList>
            <person name="Gilroy R."/>
            <person name="Ravi A."/>
            <person name="Getino M."/>
            <person name="Pursley I."/>
            <person name="Horton D.L."/>
            <person name="Alikhan N.F."/>
            <person name="Baker D."/>
            <person name="Gharbi K."/>
            <person name="Hall N."/>
            <person name="Watson M."/>
            <person name="Adriaenssens E.M."/>
            <person name="Foster-Nyarko E."/>
            <person name="Jarju S."/>
            <person name="Secka A."/>
            <person name="Antonio M."/>
            <person name="Oren A."/>
            <person name="Chaudhuri R.R."/>
            <person name="La Ragione R."/>
            <person name="Hildebrand F."/>
            <person name="Pallen M.J."/>
        </authorList>
    </citation>
    <scope>NUCLEOTIDE SEQUENCE</scope>
    <source>
        <strain evidence="4">ChiSjej5B23-6657</strain>
    </source>
</reference>
<evidence type="ECO:0000259" key="3">
    <source>
        <dbReference type="Pfam" id="PF07859"/>
    </source>
</evidence>
<proteinExistence type="predicted"/>
<gene>
    <name evidence="4" type="ORF">IAA55_00150</name>
</gene>
<dbReference type="PANTHER" id="PTHR48081">
    <property type="entry name" value="AB HYDROLASE SUPERFAMILY PROTEIN C4A8.06C"/>
    <property type="match status" value="1"/>
</dbReference>
<accession>A0A9D1J9K0</accession>
<dbReference type="EMBL" id="DVHM01000004">
    <property type="protein sequence ID" value="HIR69676.1"/>
    <property type="molecule type" value="Genomic_DNA"/>
</dbReference>
<evidence type="ECO:0000256" key="2">
    <source>
        <dbReference type="SAM" id="MobiDB-lite"/>
    </source>
</evidence>
<dbReference type="AlphaFoldDB" id="A0A9D1J9K0"/>
<reference evidence="4" key="1">
    <citation type="submission" date="2020-10" db="EMBL/GenBank/DDBJ databases">
        <authorList>
            <person name="Gilroy R."/>
        </authorList>
    </citation>
    <scope>NUCLEOTIDE SEQUENCE</scope>
    <source>
        <strain evidence="4">ChiSjej5B23-6657</strain>
    </source>
</reference>
<dbReference type="Pfam" id="PF07859">
    <property type="entry name" value="Abhydrolase_3"/>
    <property type="match status" value="1"/>
</dbReference>
<dbReference type="PANTHER" id="PTHR48081:SF8">
    <property type="entry name" value="ALPHA_BETA HYDROLASE FOLD-3 DOMAIN-CONTAINING PROTEIN-RELATED"/>
    <property type="match status" value="1"/>
</dbReference>
<comment type="caution">
    <text evidence="4">The sequence shown here is derived from an EMBL/GenBank/DDBJ whole genome shotgun (WGS) entry which is preliminary data.</text>
</comment>
<evidence type="ECO:0000256" key="1">
    <source>
        <dbReference type="ARBA" id="ARBA00022801"/>
    </source>
</evidence>
<name>A0A9D1J9K0_9FIRM</name>
<dbReference type="GO" id="GO:0016787">
    <property type="term" value="F:hydrolase activity"/>
    <property type="evidence" value="ECO:0007669"/>
    <property type="project" value="UniProtKB-KW"/>
</dbReference>
<dbReference type="InterPro" id="IPR013094">
    <property type="entry name" value="AB_hydrolase_3"/>
</dbReference>
<dbReference type="Proteomes" id="UP000823912">
    <property type="component" value="Unassembled WGS sequence"/>
</dbReference>
<dbReference type="InterPro" id="IPR050300">
    <property type="entry name" value="GDXG_lipolytic_enzyme"/>
</dbReference>
<feature type="compositionally biased region" description="Basic and acidic residues" evidence="2">
    <location>
        <begin position="217"/>
        <end position="229"/>
    </location>
</feature>
<keyword evidence="1 4" id="KW-0378">Hydrolase</keyword>
<evidence type="ECO:0000313" key="4">
    <source>
        <dbReference type="EMBL" id="HIR69676.1"/>
    </source>
</evidence>